<keyword evidence="1" id="KW-1133">Transmembrane helix</keyword>
<comment type="caution">
    <text evidence="2">The sequence shown here is derived from an EMBL/GenBank/DDBJ whole genome shotgun (WGS) entry which is preliminary data.</text>
</comment>
<evidence type="ECO:0000313" key="3">
    <source>
        <dbReference type="Proteomes" id="UP000193689"/>
    </source>
</evidence>
<sequence>MCYFTCDTSILTRLRIVSQCIIFHQPYRLPQLYAETIIIQGMEVELDLSGSRFNSAVWVFNFGHLVAGIPAAILFRKFDILLGNPRD</sequence>
<proteinExistence type="predicted"/>
<protein>
    <submittedName>
        <fullName evidence="2">Uncharacterized protein</fullName>
    </submittedName>
</protein>
<dbReference type="GeneID" id="63777402"/>
<organism evidence="2 3">
    <name type="scientific">Pseudomassariella vexata</name>
    <dbReference type="NCBI Taxonomy" id="1141098"/>
    <lineage>
        <taxon>Eukaryota</taxon>
        <taxon>Fungi</taxon>
        <taxon>Dikarya</taxon>
        <taxon>Ascomycota</taxon>
        <taxon>Pezizomycotina</taxon>
        <taxon>Sordariomycetes</taxon>
        <taxon>Xylariomycetidae</taxon>
        <taxon>Amphisphaeriales</taxon>
        <taxon>Pseudomassariaceae</taxon>
        <taxon>Pseudomassariella</taxon>
    </lineage>
</organism>
<dbReference type="Proteomes" id="UP000193689">
    <property type="component" value="Unassembled WGS sequence"/>
</dbReference>
<evidence type="ECO:0000256" key="1">
    <source>
        <dbReference type="SAM" id="Phobius"/>
    </source>
</evidence>
<accession>A0A1Y2DFL3</accession>
<dbReference type="AlphaFoldDB" id="A0A1Y2DFL3"/>
<name>A0A1Y2DFL3_9PEZI</name>
<keyword evidence="1" id="KW-0472">Membrane</keyword>
<dbReference type="OrthoDB" id="2985014at2759"/>
<evidence type="ECO:0000313" key="2">
    <source>
        <dbReference type="EMBL" id="ORY58083.1"/>
    </source>
</evidence>
<reference evidence="2 3" key="1">
    <citation type="submission" date="2016-07" db="EMBL/GenBank/DDBJ databases">
        <title>Pervasive Adenine N6-methylation of Active Genes in Fungi.</title>
        <authorList>
            <consortium name="DOE Joint Genome Institute"/>
            <person name="Mondo S.J."/>
            <person name="Dannebaum R.O."/>
            <person name="Kuo R.C."/>
            <person name="Labutti K."/>
            <person name="Haridas S."/>
            <person name="Kuo A."/>
            <person name="Salamov A."/>
            <person name="Ahrendt S.R."/>
            <person name="Lipzen A."/>
            <person name="Sullivan W."/>
            <person name="Andreopoulos W.B."/>
            <person name="Clum A."/>
            <person name="Lindquist E."/>
            <person name="Daum C."/>
            <person name="Ramamoorthy G.K."/>
            <person name="Gryganskyi A."/>
            <person name="Culley D."/>
            <person name="Magnuson J.K."/>
            <person name="James T.Y."/>
            <person name="O'Malley M.A."/>
            <person name="Stajich J.E."/>
            <person name="Spatafora J.W."/>
            <person name="Visel A."/>
            <person name="Grigoriev I.V."/>
        </authorList>
    </citation>
    <scope>NUCLEOTIDE SEQUENCE [LARGE SCALE GENOMIC DNA]</scope>
    <source>
        <strain evidence="2 3">CBS 129021</strain>
    </source>
</reference>
<keyword evidence="3" id="KW-1185">Reference proteome</keyword>
<feature type="transmembrane region" description="Helical" evidence="1">
    <location>
        <begin position="56"/>
        <end position="75"/>
    </location>
</feature>
<dbReference type="RefSeq" id="XP_040711118.1">
    <property type="nucleotide sequence ID" value="XM_040861190.1"/>
</dbReference>
<dbReference type="EMBL" id="MCFJ01000017">
    <property type="protein sequence ID" value="ORY58083.1"/>
    <property type="molecule type" value="Genomic_DNA"/>
</dbReference>
<keyword evidence="1" id="KW-0812">Transmembrane</keyword>
<gene>
    <name evidence="2" type="ORF">BCR38DRAFT_447961</name>
</gene>
<dbReference type="InParanoid" id="A0A1Y2DFL3"/>